<dbReference type="Gene3D" id="3.30.450.20">
    <property type="entry name" value="PAS domain"/>
    <property type="match status" value="1"/>
</dbReference>
<organism evidence="2 3">
    <name type="scientific">Paludibacterium paludis</name>
    <dbReference type="NCBI Taxonomy" id="1225769"/>
    <lineage>
        <taxon>Bacteria</taxon>
        <taxon>Pseudomonadati</taxon>
        <taxon>Pseudomonadota</taxon>
        <taxon>Betaproteobacteria</taxon>
        <taxon>Neisseriales</taxon>
        <taxon>Chromobacteriaceae</taxon>
        <taxon>Paludibacterium</taxon>
    </lineage>
</organism>
<dbReference type="InterPro" id="IPR000014">
    <property type="entry name" value="PAS"/>
</dbReference>
<dbReference type="Pfam" id="PF08447">
    <property type="entry name" value="PAS_3"/>
    <property type="match status" value="1"/>
</dbReference>
<keyword evidence="3" id="KW-1185">Reference proteome</keyword>
<dbReference type="PROSITE" id="PS50112">
    <property type="entry name" value="PAS"/>
    <property type="match status" value="1"/>
</dbReference>
<dbReference type="RefSeq" id="WP_189533039.1">
    <property type="nucleotide sequence ID" value="NZ_BMYX01000007.1"/>
</dbReference>
<dbReference type="CDD" id="cd00130">
    <property type="entry name" value="PAS"/>
    <property type="match status" value="1"/>
</dbReference>
<reference evidence="2" key="1">
    <citation type="journal article" date="2014" name="Int. J. Syst. Evol. Microbiol.">
        <title>Complete genome sequence of Corynebacterium casei LMG S-19264T (=DSM 44701T), isolated from a smear-ripened cheese.</title>
        <authorList>
            <consortium name="US DOE Joint Genome Institute (JGI-PGF)"/>
            <person name="Walter F."/>
            <person name="Albersmeier A."/>
            <person name="Kalinowski J."/>
            <person name="Ruckert C."/>
        </authorList>
    </citation>
    <scope>NUCLEOTIDE SEQUENCE</scope>
    <source>
        <strain evidence="2">KCTC 32182</strain>
    </source>
</reference>
<gene>
    <name evidence="2" type="ORF">GCM10011289_15790</name>
</gene>
<evidence type="ECO:0000313" key="2">
    <source>
        <dbReference type="EMBL" id="GGY13339.1"/>
    </source>
</evidence>
<dbReference type="NCBIfam" id="TIGR00229">
    <property type="entry name" value="sensory_box"/>
    <property type="match status" value="1"/>
</dbReference>
<proteinExistence type="predicted"/>
<evidence type="ECO:0000259" key="1">
    <source>
        <dbReference type="PROSITE" id="PS50112"/>
    </source>
</evidence>
<dbReference type="EMBL" id="BMYX01000007">
    <property type="protein sequence ID" value="GGY13339.1"/>
    <property type="molecule type" value="Genomic_DNA"/>
</dbReference>
<accession>A0A918P1T5</accession>
<dbReference type="AlphaFoldDB" id="A0A918P1T5"/>
<dbReference type="InterPro" id="IPR013655">
    <property type="entry name" value="PAS_fold_3"/>
</dbReference>
<dbReference type="Proteomes" id="UP000645257">
    <property type="component" value="Unassembled WGS sequence"/>
</dbReference>
<sequence>MKAEASGRRGKEIQLNPDELIVSKTDPTGHITYANRVFMRIAGYAEHELLGRPHNLIRHADMPRGVFRLMWKTLQGGGEFFGVVKNTTKHGDYYWVMANVTPDFDSAGQLQGYYSVRRRPSRQAIDTLSSLYARMLEVEASAGKARAPDASADWLAAHLAGQGLDYETFILRLLSDTSTAAKTLP</sequence>
<dbReference type="InterPro" id="IPR035965">
    <property type="entry name" value="PAS-like_dom_sf"/>
</dbReference>
<reference evidence="2" key="2">
    <citation type="submission" date="2020-09" db="EMBL/GenBank/DDBJ databases">
        <authorList>
            <person name="Sun Q."/>
            <person name="Kim S."/>
        </authorList>
    </citation>
    <scope>NUCLEOTIDE SEQUENCE</scope>
    <source>
        <strain evidence="2">KCTC 32182</strain>
    </source>
</reference>
<protein>
    <submittedName>
        <fullName evidence="2">Chemotaxis protein</fullName>
    </submittedName>
</protein>
<feature type="domain" description="PAS" evidence="1">
    <location>
        <begin position="26"/>
        <end position="52"/>
    </location>
</feature>
<comment type="caution">
    <text evidence="2">The sequence shown here is derived from an EMBL/GenBank/DDBJ whole genome shotgun (WGS) entry which is preliminary data.</text>
</comment>
<dbReference type="SUPFAM" id="SSF55785">
    <property type="entry name" value="PYP-like sensor domain (PAS domain)"/>
    <property type="match status" value="1"/>
</dbReference>
<name>A0A918P1T5_9NEIS</name>
<evidence type="ECO:0000313" key="3">
    <source>
        <dbReference type="Proteomes" id="UP000645257"/>
    </source>
</evidence>